<evidence type="ECO:0000259" key="2">
    <source>
        <dbReference type="Pfam" id="PF12849"/>
    </source>
</evidence>
<dbReference type="Proteomes" id="UP000535020">
    <property type="component" value="Unassembled WGS sequence"/>
</dbReference>
<proteinExistence type="predicted"/>
<accession>A0A7Y8Y553</accession>
<dbReference type="AlphaFoldDB" id="A0A7Y8Y553"/>
<dbReference type="PANTHER" id="PTHR30570">
    <property type="entry name" value="PERIPLASMIC PHOSPHATE BINDING COMPONENT OF PHOSPHATE ABC TRANSPORTER"/>
    <property type="match status" value="1"/>
</dbReference>
<dbReference type="SUPFAM" id="SSF53850">
    <property type="entry name" value="Periplasmic binding protein-like II"/>
    <property type="match status" value="1"/>
</dbReference>
<dbReference type="RefSeq" id="WP_176007445.1">
    <property type="nucleotide sequence ID" value="NZ_JABWMI010000021.1"/>
</dbReference>
<evidence type="ECO:0000313" key="4">
    <source>
        <dbReference type="Proteomes" id="UP000535020"/>
    </source>
</evidence>
<protein>
    <submittedName>
        <fullName evidence="3">Substrate-binding domain-containing protein</fullName>
    </submittedName>
</protein>
<dbReference type="PANTHER" id="PTHR30570:SF1">
    <property type="entry name" value="PHOSPHATE-BINDING PROTEIN PSTS"/>
    <property type="match status" value="1"/>
</dbReference>
<organism evidence="3 4">
    <name type="scientific">Flavobacterium agri</name>
    <dbReference type="NCBI Taxonomy" id="2743471"/>
    <lineage>
        <taxon>Bacteria</taxon>
        <taxon>Pseudomonadati</taxon>
        <taxon>Bacteroidota</taxon>
        <taxon>Flavobacteriia</taxon>
        <taxon>Flavobacteriales</taxon>
        <taxon>Flavobacteriaceae</taxon>
        <taxon>Flavobacterium</taxon>
    </lineage>
</organism>
<name>A0A7Y8Y553_9FLAO</name>
<evidence type="ECO:0000313" key="3">
    <source>
        <dbReference type="EMBL" id="NYA72636.1"/>
    </source>
</evidence>
<dbReference type="InterPro" id="IPR050811">
    <property type="entry name" value="Phosphate_ABC_transporter"/>
</dbReference>
<reference evidence="3 4" key="1">
    <citation type="submission" date="2020-07" db="EMBL/GenBank/DDBJ databases">
        <authorList>
            <person name="Sun Q."/>
        </authorList>
    </citation>
    <scope>NUCLEOTIDE SEQUENCE [LARGE SCALE GENOMIC DNA]</scope>
    <source>
        <strain evidence="3 4">MAH-1</strain>
    </source>
</reference>
<gene>
    <name evidence="3" type="ORF">HZF10_17030</name>
</gene>
<keyword evidence="4" id="KW-1185">Reference proteome</keyword>
<dbReference type="Pfam" id="PF12849">
    <property type="entry name" value="PBP_like_2"/>
    <property type="match status" value="1"/>
</dbReference>
<keyword evidence="1" id="KW-0732">Signal</keyword>
<dbReference type="Gene3D" id="3.40.190.10">
    <property type="entry name" value="Periplasmic binding protein-like II"/>
    <property type="match status" value="2"/>
</dbReference>
<feature type="domain" description="PBP" evidence="2">
    <location>
        <begin position="36"/>
        <end position="272"/>
    </location>
</feature>
<dbReference type="InterPro" id="IPR024370">
    <property type="entry name" value="PBP_domain"/>
</dbReference>
<comment type="caution">
    <text evidence="3">The sequence shown here is derived from an EMBL/GenBank/DDBJ whole genome shotgun (WGS) entry which is preliminary data.</text>
</comment>
<sequence>MKKLIVIPVVVLGILVFAMCNKKSEAVPEGETILTGKASVLVDETLLPIMEDQVAVFESDYAGRINLMPRSEAEVIRGILEDSARIAVLARPLSAEERKYFNSKERFPRETQIGTDAIALIANKQNDTLIKLQDVLDVMQGKANPNLKGLVFDNLNSGTVSYLMKLAKIKDVPKTGVYSFNTNAEVVKFASENPGMVGVIGLNWLLQPTPEIESYLKNINILSVKSLTGSSFVYPSQNSLGEKTYPLARDLYIVNAQGYEGLGIGLASFVAGERGQRIILKSGLLPIRVPARKIVIRKGIEKKQ</sequence>
<dbReference type="EMBL" id="JACBJI010000009">
    <property type="protein sequence ID" value="NYA72636.1"/>
    <property type="molecule type" value="Genomic_DNA"/>
</dbReference>
<evidence type="ECO:0000256" key="1">
    <source>
        <dbReference type="ARBA" id="ARBA00022729"/>
    </source>
</evidence>